<dbReference type="EMBL" id="CP090958">
    <property type="protein sequence ID" value="WGW13377.1"/>
    <property type="molecule type" value="Genomic_DNA"/>
</dbReference>
<keyword evidence="1" id="KW-0812">Transmembrane</keyword>
<feature type="transmembrane region" description="Helical" evidence="1">
    <location>
        <begin position="25"/>
        <end position="50"/>
    </location>
</feature>
<evidence type="ECO:0000313" key="2">
    <source>
        <dbReference type="EMBL" id="WGW13377.1"/>
    </source>
</evidence>
<evidence type="ECO:0000256" key="1">
    <source>
        <dbReference type="SAM" id="Phobius"/>
    </source>
</evidence>
<keyword evidence="3" id="KW-1185">Reference proteome</keyword>
<dbReference type="Proteomes" id="UP001209083">
    <property type="component" value="Chromosome"/>
</dbReference>
<keyword evidence="1" id="KW-0472">Membrane</keyword>
<reference evidence="2 3" key="1">
    <citation type="submission" date="2023-05" db="EMBL/GenBank/DDBJ databases">
        <title>Lithophilousrod everest ZFBP1038 complete genpme.</title>
        <authorList>
            <person name="Tian M."/>
        </authorList>
    </citation>
    <scope>NUCLEOTIDE SEQUENCE [LARGE SCALE GENOMIC DNA]</scope>
    <source>
        <strain evidence="2 3">ZFBP1038</strain>
    </source>
</reference>
<keyword evidence="1" id="KW-1133">Transmembrane helix</keyword>
<accession>A0ABY8QWN8</accession>
<protein>
    <submittedName>
        <fullName evidence="2">Uncharacterized protein</fullName>
    </submittedName>
</protein>
<evidence type="ECO:0000313" key="3">
    <source>
        <dbReference type="Proteomes" id="UP001209083"/>
    </source>
</evidence>
<dbReference type="RefSeq" id="WP_349640196.1">
    <property type="nucleotide sequence ID" value="NZ_CP090958.1"/>
</dbReference>
<sequence length="77" mass="8017">MSEQSDAAAEQRPVKKNGWKRTASAVSGGLGCLALLVGLAVAAIGVLAIFFDDPTFWIAAVALVVAFAAFKNRKRGP</sequence>
<name>A0ABY8QWN8_9MICO</name>
<feature type="transmembrane region" description="Helical" evidence="1">
    <location>
        <begin position="56"/>
        <end position="72"/>
    </location>
</feature>
<gene>
    <name evidence="2" type="ORF">LWF01_06320</name>
</gene>
<organism evidence="2 3">
    <name type="scientific">Saxibacter everestensis</name>
    <dbReference type="NCBI Taxonomy" id="2909229"/>
    <lineage>
        <taxon>Bacteria</taxon>
        <taxon>Bacillati</taxon>
        <taxon>Actinomycetota</taxon>
        <taxon>Actinomycetes</taxon>
        <taxon>Micrococcales</taxon>
        <taxon>Brevibacteriaceae</taxon>
        <taxon>Saxibacter</taxon>
    </lineage>
</organism>
<proteinExistence type="predicted"/>